<evidence type="ECO:0000313" key="3">
    <source>
        <dbReference type="EMBL" id="QJA99206.1"/>
    </source>
</evidence>
<dbReference type="InterPro" id="IPR020843">
    <property type="entry name" value="ER"/>
</dbReference>
<accession>A0A6M3LUP1</accession>
<dbReference type="PANTHER" id="PTHR43205">
    <property type="entry name" value="PROSTAGLANDIN REDUCTASE"/>
    <property type="match status" value="1"/>
</dbReference>
<dbReference type="AlphaFoldDB" id="A0A6M3LUP1"/>
<reference evidence="3" key="1">
    <citation type="submission" date="2020-03" db="EMBL/GenBank/DDBJ databases">
        <title>The deep terrestrial virosphere.</title>
        <authorList>
            <person name="Holmfeldt K."/>
            <person name="Nilsson E."/>
            <person name="Simone D."/>
            <person name="Lopez-Fernandez M."/>
            <person name="Wu X."/>
            <person name="de Brujin I."/>
            <person name="Lundin D."/>
            <person name="Andersson A."/>
            <person name="Bertilsson S."/>
            <person name="Dopson M."/>
        </authorList>
    </citation>
    <scope>NUCLEOTIDE SEQUENCE</scope>
    <source>
        <strain evidence="3">MM171A01248</strain>
    </source>
</reference>
<dbReference type="GO" id="GO:0016628">
    <property type="term" value="F:oxidoreductase activity, acting on the CH-CH group of donors, NAD or NADP as acceptor"/>
    <property type="evidence" value="ECO:0007669"/>
    <property type="project" value="InterPro"/>
</dbReference>
<dbReference type="CDD" id="cd05288">
    <property type="entry name" value="PGDH"/>
    <property type="match status" value="1"/>
</dbReference>
<organism evidence="3">
    <name type="scientific">viral metagenome</name>
    <dbReference type="NCBI Taxonomy" id="1070528"/>
    <lineage>
        <taxon>unclassified sequences</taxon>
        <taxon>metagenomes</taxon>
        <taxon>organismal metagenomes</taxon>
    </lineage>
</organism>
<dbReference type="InterPro" id="IPR041694">
    <property type="entry name" value="ADH_N_2"/>
</dbReference>
<dbReference type="InterPro" id="IPR045010">
    <property type="entry name" value="MDR_fam"/>
</dbReference>
<dbReference type="SMART" id="SM00829">
    <property type="entry name" value="PKS_ER"/>
    <property type="match status" value="1"/>
</dbReference>
<keyword evidence="1" id="KW-0560">Oxidoreductase</keyword>
<proteinExistence type="predicted"/>
<dbReference type="Gene3D" id="3.90.180.10">
    <property type="entry name" value="Medium-chain alcohol dehydrogenases, catalytic domain"/>
    <property type="match status" value="1"/>
</dbReference>
<dbReference type="SUPFAM" id="SSF51735">
    <property type="entry name" value="NAD(P)-binding Rossmann-fold domains"/>
    <property type="match status" value="1"/>
</dbReference>
<dbReference type="EMBL" id="MT143635">
    <property type="protein sequence ID" value="QJA99206.1"/>
    <property type="molecule type" value="Genomic_DNA"/>
</dbReference>
<gene>
    <name evidence="3" type="ORF">MM171A01248_0002</name>
</gene>
<dbReference type="SUPFAM" id="SSF50129">
    <property type="entry name" value="GroES-like"/>
    <property type="match status" value="1"/>
</dbReference>
<dbReference type="InterPro" id="IPR013149">
    <property type="entry name" value="ADH-like_C"/>
</dbReference>
<dbReference type="PANTHER" id="PTHR43205:SF7">
    <property type="entry name" value="PROSTAGLANDIN REDUCTASE 1"/>
    <property type="match status" value="1"/>
</dbReference>
<sequence>MATAFLTTAVTATRNQGMGVPMSKAWHLISRPQGLPTMDNFALRELPDGPLEPDQLRVRNLWLSVDPYMRGRMNDAKSYAASFQIDQPMTGGAIGEVTESRMDGFAPGDMILHMGGWRDGGVVGLDMMPNKLPADALAAGLTPQTFLHNMGLTGGTAWIGLLRVAAAKPGDTVFVSAAAGAVGSAVVQIAKAREMTVIGSAGGSEKCTWVKDLGADAVVDYKAAPVLTGLTQALADLGKPGIDVYFDNVGGEHLDAAFATANDFARFAICGMIDVYNDGKAQEMKYLIRTIPARIRMEGFIYTDQFFDCMEEFYADMGGLIASGAVTMRETVHDGIESVPDAFLGLFSGANIGKMLVRL</sequence>
<dbReference type="Pfam" id="PF16884">
    <property type="entry name" value="ADH_N_2"/>
    <property type="match status" value="1"/>
</dbReference>
<dbReference type="InterPro" id="IPR011032">
    <property type="entry name" value="GroES-like_sf"/>
</dbReference>
<name>A0A6M3LUP1_9ZZZZ</name>
<dbReference type="Pfam" id="PF00107">
    <property type="entry name" value="ADH_zinc_N"/>
    <property type="match status" value="1"/>
</dbReference>
<evidence type="ECO:0000259" key="2">
    <source>
        <dbReference type="SMART" id="SM00829"/>
    </source>
</evidence>
<feature type="domain" description="Enoyl reductase (ER)" evidence="2">
    <location>
        <begin position="36"/>
        <end position="357"/>
    </location>
</feature>
<protein>
    <submittedName>
        <fullName evidence="3">Putative alcohol dehydrogenase</fullName>
    </submittedName>
</protein>
<evidence type="ECO:0000256" key="1">
    <source>
        <dbReference type="ARBA" id="ARBA00023002"/>
    </source>
</evidence>
<dbReference type="InterPro" id="IPR036291">
    <property type="entry name" value="NAD(P)-bd_dom_sf"/>
</dbReference>
<dbReference type="Gene3D" id="3.40.50.720">
    <property type="entry name" value="NAD(P)-binding Rossmann-like Domain"/>
    <property type="match status" value="1"/>
</dbReference>